<comment type="caution">
    <text evidence="1">The sequence shown here is derived from an EMBL/GenBank/DDBJ whole genome shotgun (WGS) entry which is preliminary data.</text>
</comment>
<proteinExistence type="predicted"/>
<dbReference type="EMBL" id="WNWR01000709">
    <property type="protein sequence ID" value="KAE9970718.1"/>
    <property type="molecule type" value="Genomic_DNA"/>
</dbReference>
<dbReference type="Proteomes" id="UP000490939">
    <property type="component" value="Unassembled WGS sequence"/>
</dbReference>
<evidence type="ECO:0000313" key="1">
    <source>
        <dbReference type="EMBL" id="KAE9970718.1"/>
    </source>
</evidence>
<name>A0A8H3YSW1_VENIN</name>
<keyword evidence="2" id="KW-1185">Reference proteome</keyword>
<gene>
    <name evidence="1" type="ORF">EG327_010167</name>
</gene>
<dbReference type="AlphaFoldDB" id="A0A8H3YSW1"/>
<reference evidence="1 2" key="1">
    <citation type="submission" date="2019-07" db="EMBL/GenBank/DDBJ databases">
        <title>Venturia inaequalis Genome Resource.</title>
        <authorList>
            <person name="Lichtner F.J."/>
        </authorList>
    </citation>
    <scope>NUCLEOTIDE SEQUENCE [LARGE SCALE GENOMIC DNA]</scope>
    <source>
        <strain evidence="1 2">DMI_063113</strain>
    </source>
</reference>
<accession>A0A8H3YSW1</accession>
<protein>
    <submittedName>
        <fullName evidence="1">Uncharacterized protein</fullName>
    </submittedName>
</protein>
<sequence length="165" mass="18871">MSSSQPPIKPKVTWEELKTQLETLYPDLKNLQTPSPNRTPEDHLSNFRKVLGDKHRSPLKSLQLVKEAWDNARVPFTVGNELLRSVEESLNYVMVKFPTMTVDATILLACHELTGHVHDIVVADEDTWNDFGQSRDSAFYKSFSEAVGVAKEILGSEWDEEDWVW</sequence>
<organism evidence="1 2">
    <name type="scientific">Venturia inaequalis</name>
    <name type="common">Apple scab fungus</name>
    <dbReference type="NCBI Taxonomy" id="5025"/>
    <lineage>
        <taxon>Eukaryota</taxon>
        <taxon>Fungi</taxon>
        <taxon>Dikarya</taxon>
        <taxon>Ascomycota</taxon>
        <taxon>Pezizomycotina</taxon>
        <taxon>Dothideomycetes</taxon>
        <taxon>Pleosporomycetidae</taxon>
        <taxon>Venturiales</taxon>
        <taxon>Venturiaceae</taxon>
        <taxon>Venturia</taxon>
    </lineage>
</organism>
<evidence type="ECO:0000313" key="2">
    <source>
        <dbReference type="Proteomes" id="UP000490939"/>
    </source>
</evidence>